<dbReference type="InterPro" id="IPR024317">
    <property type="entry name" value="Dynein_heavy_chain_D4_dom"/>
</dbReference>
<dbReference type="InterPro" id="IPR043157">
    <property type="entry name" value="Dynein_AAA1S"/>
</dbReference>
<organism evidence="19 20">
    <name type="scientific">Petromyzon marinus</name>
    <name type="common">Sea lamprey</name>
    <dbReference type="NCBI Taxonomy" id="7757"/>
    <lineage>
        <taxon>Eukaryota</taxon>
        <taxon>Metazoa</taxon>
        <taxon>Chordata</taxon>
        <taxon>Craniata</taxon>
        <taxon>Vertebrata</taxon>
        <taxon>Cyclostomata</taxon>
        <taxon>Hyperoartia</taxon>
        <taxon>Petromyzontiformes</taxon>
        <taxon>Petromyzontidae</taxon>
        <taxon>Petromyzon</taxon>
    </lineage>
</organism>
<dbReference type="Pfam" id="PF12780">
    <property type="entry name" value="AAA_8"/>
    <property type="match status" value="1"/>
</dbReference>
<dbReference type="GO" id="GO:0036159">
    <property type="term" value="P:inner dynein arm assembly"/>
    <property type="evidence" value="ECO:0007669"/>
    <property type="project" value="UniProtKB-ARBA"/>
</dbReference>
<dbReference type="FunFam" id="1.20.920.20:FF:000001">
    <property type="entry name" value="dynein heavy chain 2, axonemal"/>
    <property type="match status" value="1"/>
</dbReference>
<dbReference type="FunFam" id="1.20.58.1120:FF:000008">
    <property type="entry name" value="Dynein heavy chain 10, axonemal"/>
    <property type="match status" value="1"/>
</dbReference>
<dbReference type="InterPro" id="IPR043160">
    <property type="entry name" value="Dynein_C_barrel"/>
</dbReference>
<protein>
    <recommendedName>
        <fullName evidence="16">Dynein-1, subspecies f</fullName>
    </recommendedName>
</protein>
<dbReference type="Gene3D" id="3.10.490.20">
    <property type="match status" value="1"/>
</dbReference>
<evidence type="ECO:0000256" key="5">
    <source>
        <dbReference type="ARBA" id="ARBA00022737"/>
    </source>
</evidence>
<dbReference type="Gene3D" id="1.20.58.1120">
    <property type="match status" value="1"/>
</dbReference>
<evidence type="ECO:0000256" key="11">
    <source>
        <dbReference type="ARBA" id="ARBA00023175"/>
    </source>
</evidence>
<dbReference type="Gene3D" id="3.40.50.300">
    <property type="entry name" value="P-loop containing nucleotide triphosphate hydrolases"/>
    <property type="match status" value="5"/>
</dbReference>
<dbReference type="GO" id="GO:0097729">
    <property type="term" value="C:9+2 motile cilium"/>
    <property type="evidence" value="ECO:0007669"/>
    <property type="project" value="UniProtKB-ARBA"/>
</dbReference>
<keyword evidence="6" id="KW-0547">Nucleotide-binding</keyword>
<keyword evidence="19" id="KW-1185">Reference proteome</keyword>
<dbReference type="InterPro" id="IPR042222">
    <property type="entry name" value="Dynein_2_N"/>
</dbReference>
<dbReference type="InterPro" id="IPR054354">
    <property type="entry name" value="DYNC2H1-like_lid"/>
</dbReference>
<dbReference type="FunFam" id="3.10.490.20:FF:000006">
    <property type="entry name" value="Dynein axonemal heavy chain 10"/>
    <property type="match status" value="1"/>
</dbReference>
<dbReference type="GO" id="GO:0051959">
    <property type="term" value="F:dynein light intermediate chain binding"/>
    <property type="evidence" value="ECO:0007669"/>
    <property type="project" value="InterPro"/>
</dbReference>
<dbReference type="Gene3D" id="1.10.472.130">
    <property type="match status" value="1"/>
</dbReference>
<dbReference type="Gene3D" id="1.10.287.2620">
    <property type="match status" value="1"/>
</dbReference>
<dbReference type="KEGG" id="pmrn:116950280"/>
<dbReference type="FunFam" id="3.40.50.300:FF:000063">
    <property type="entry name" value="dynein heavy chain 6, axonemal"/>
    <property type="match status" value="1"/>
</dbReference>
<dbReference type="Gene3D" id="1.20.920.30">
    <property type="match status" value="1"/>
</dbReference>
<dbReference type="InterPro" id="IPR035699">
    <property type="entry name" value="AAA_6"/>
</dbReference>
<keyword evidence="7" id="KW-0067">ATP-binding</keyword>
<reference evidence="20" key="1">
    <citation type="submission" date="2025-08" db="UniProtKB">
        <authorList>
            <consortium name="RefSeq"/>
        </authorList>
    </citation>
    <scope>IDENTIFICATION</scope>
    <source>
        <tissue evidence="20">Sperm</tissue>
    </source>
</reference>
<dbReference type="InterPro" id="IPR013602">
    <property type="entry name" value="Dynein_heavy_linker"/>
</dbReference>
<evidence type="ECO:0000313" key="20">
    <source>
        <dbReference type="RefSeq" id="XP_032823858.1"/>
    </source>
</evidence>
<dbReference type="Gene3D" id="6.10.140.1060">
    <property type="match status" value="1"/>
</dbReference>
<dbReference type="GO" id="GO:0008017">
    <property type="term" value="F:microtubule binding"/>
    <property type="evidence" value="ECO:0007669"/>
    <property type="project" value="UniProtKB-ARBA"/>
</dbReference>
<dbReference type="GO" id="GO:0005524">
    <property type="term" value="F:ATP binding"/>
    <property type="evidence" value="ECO:0007669"/>
    <property type="project" value="UniProtKB-KW"/>
</dbReference>
<dbReference type="GO" id="GO:0045505">
    <property type="term" value="F:dynein intermediate chain binding"/>
    <property type="evidence" value="ECO:0007669"/>
    <property type="project" value="InterPro"/>
</dbReference>
<dbReference type="InterPro" id="IPR035706">
    <property type="entry name" value="AAA_9"/>
</dbReference>
<dbReference type="FunFam" id="1.10.287.2620:FF:000002">
    <property type="entry name" value="Dynein heavy chain 2, axonemal"/>
    <property type="match status" value="1"/>
</dbReference>
<dbReference type="Gene3D" id="1.20.140.100">
    <property type="entry name" value="Dynein heavy chain, N-terminal domain 2"/>
    <property type="match status" value="1"/>
</dbReference>
<evidence type="ECO:0000313" key="19">
    <source>
        <dbReference type="Proteomes" id="UP001318040"/>
    </source>
</evidence>
<keyword evidence="4" id="KW-0493">Microtubule</keyword>
<evidence type="ECO:0000256" key="10">
    <source>
        <dbReference type="ARBA" id="ARBA00023069"/>
    </source>
</evidence>
<feature type="coiled-coil region" evidence="17">
    <location>
        <begin position="2228"/>
        <end position="2283"/>
    </location>
</feature>
<dbReference type="InterPro" id="IPR003593">
    <property type="entry name" value="AAA+_ATPase"/>
</dbReference>
<dbReference type="Pfam" id="PF18199">
    <property type="entry name" value="Dynein_C"/>
    <property type="match status" value="1"/>
</dbReference>
<comment type="subcellular location">
    <subcellularLocation>
        <location evidence="1">Cytoplasm</location>
        <location evidence="1">Cytoskeleton</location>
        <location evidence="1">Cilium axoneme</location>
    </subcellularLocation>
</comment>
<dbReference type="InterPro" id="IPR026983">
    <property type="entry name" value="DHC"/>
</dbReference>
<comment type="function">
    <text evidence="14">Force generating protein of eukaryotic cilia and flagella. Produces force towards the minus ends of microtubules. Dynein has ATPase activity; the force-producing power stroke is thought to occur on release of ADP. Required for assembly of the I1 inner arm complex and its targeting to the appropriate axoneme location. Also required for phototaxis.</text>
</comment>
<dbReference type="GO" id="GO:0036156">
    <property type="term" value="C:inner dynein arm"/>
    <property type="evidence" value="ECO:0007669"/>
    <property type="project" value="UniProtKB-ARBA"/>
</dbReference>
<dbReference type="FunFam" id="1.20.140.100:FF:000001">
    <property type="entry name" value="dynein heavy chain 17, axonemal"/>
    <property type="match status" value="1"/>
</dbReference>
<dbReference type="InterPro" id="IPR004273">
    <property type="entry name" value="Dynein_heavy_D6_P-loop"/>
</dbReference>
<evidence type="ECO:0000256" key="4">
    <source>
        <dbReference type="ARBA" id="ARBA00022701"/>
    </source>
</evidence>
<dbReference type="Pfam" id="PF12774">
    <property type="entry name" value="AAA_6"/>
    <property type="match status" value="1"/>
</dbReference>
<dbReference type="FunFam" id="1.10.472.130:FF:000010">
    <property type="entry name" value="Dynein axonemal heavy chain 10"/>
    <property type="match status" value="1"/>
</dbReference>
<keyword evidence="3" id="KW-0963">Cytoplasm</keyword>
<dbReference type="Pfam" id="PF18198">
    <property type="entry name" value="AAA_lid_11"/>
    <property type="match status" value="1"/>
</dbReference>
<feature type="domain" description="AAA+ ATPase" evidence="18">
    <location>
        <begin position="795"/>
        <end position="931"/>
    </location>
</feature>
<dbReference type="FunFam" id="1.20.920.30:FF:000007">
    <property type="entry name" value="Dynein axonemal heavy chain 10"/>
    <property type="match status" value="1"/>
</dbReference>
<accession>A0AAJ7TTJ5</accession>
<evidence type="ECO:0000256" key="12">
    <source>
        <dbReference type="ARBA" id="ARBA00023212"/>
    </source>
</evidence>
<dbReference type="RefSeq" id="XP_032823858.1">
    <property type="nucleotide sequence ID" value="XM_032967967.1"/>
</dbReference>
<feature type="domain" description="AAA+ ATPase" evidence="18">
    <location>
        <begin position="1415"/>
        <end position="1568"/>
    </location>
</feature>
<dbReference type="FunFam" id="1.10.8.1220:FF:000001">
    <property type="entry name" value="Dynein axonemal heavy chain 5"/>
    <property type="match status" value="1"/>
</dbReference>
<dbReference type="InterPro" id="IPR024743">
    <property type="entry name" value="Dynein_HC_stalk"/>
</dbReference>
<dbReference type="InterPro" id="IPR041466">
    <property type="entry name" value="Dynein_AAA5_ext"/>
</dbReference>
<evidence type="ECO:0000256" key="16">
    <source>
        <dbReference type="ARBA" id="ARBA00077719"/>
    </source>
</evidence>
<dbReference type="Gene3D" id="1.20.1270.280">
    <property type="match status" value="1"/>
</dbReference>
<dbReference type="SUPFAM" id="SSF52540">
    <property type="entry name" value="P-loop containing nucleoside triphosphate hydrolases"/>
    <property type="match status" value="4"/>
</dbReference>
<dbReference type="InterPro" id="IPR027417">
    <property type="entry name" value="P-loop_NTPase"/>
</dbReference>
<keyword evidence="8" id="KW-0243">Dynein</keyword>
<dbReference type="SMART" id="SM00382">
    <property type="entry name" value="AAA"/>
    <property type="match status" value="2"/>
</dbReference>
<evidence type="ECO:0000256" key="1">
    <source>
        <dbReference type="ARBA" id="ARBA00004430"/>
    </source>
</evidence>
<dbReference type="GO" id="GO:0008569">
    <property type="term" value="F:minus-end-directed microtubule motor activity"/>
    <property type="evidence" value="ECO:0007669"/>
    <property type="project" value="InterPro"/>
</dbReference>
<dbReference type="FunFam" id="1.20.1270.280:FF:000005">
    <property type="entry name" value="Dynein axonemal heavy chain 10"/>
    <property type="match status" value="1"/>
</dbReference>
<keyword evidence="10" id="KW-0969">Cilium</keyword>
<keyword evidence="12" id="KW-0206">Cytoskeleton</keyword>
<evidence type="ECO:0000256" key="8">
    <source>
        <dbReference type="ARBA" id="ARBA00023017"/>
    </source>
</evidence>
<dbReference type="Gene3D" id="1.20.920.20">
    <property type="match status" value="1"/>
</dbReference>
<keyword evidence="5" id="KW-0677">Repeat</keyword>
<dbReference type="GO" id="GO:0060294">
    <property type="term" value="P:cilium movement involved in cell motility"/>
    <property type="evidence" value="ECO:0007669"/>
    <property type="project" value="UniProtKB-ARBA"/>
</dbReference>
<keyword evidence="9 17" id="KW-0175">Coiled coil</keyword>
<feature type="coiled-coil region" evidence="17">
    <location>
        <begin position="2535"/>
        <end position="2604"/>
    </location>
</feature>
<dbReference type="Proteomes" id="UP001318040">
    <property type="component" value="Chromosome 38"/>
</dbReference>
<keyword evidence="11" id="KW-0505">Motor protein</keyword>
<dbReference type="Pfam" id="PF08393">
    <property type="entry name" value="DHC_N2"/>
    <property type="match status" value="1"/>
</dbReference>
<proteinExistence type="inferred from homology"/>
<dbReference type="Pfam" id="PF12775">
    <property type="entry name" value="AAA_7"/>
    <property type="match status" value="1"/>
</dbReference>
<evidence type="ECO:0000256" key="6">
    <source>
        <dbReference type="ARBA" id="ARBA00022741"/>
    </source>
</evidence>
<evidence type="ECO:0000259" key="18">
    <source>
        <dbReference type="SMART" id="SM00382"/>
    </source>
</evidence>
<dbReference type="Gene3D" id="1.10.8.1220">
    <property type="match status" value="1"/>
</dbReference>
<dbReference type="Pfam" id="PF03028">
    <property type="entry name" value="Dynein_heavy"/>
    <property type="match status" value="1"/>
</dbReference>
<evidence type="ECO:0000256" key="9">
    <source>
        <dbReference type="ARBA" id="ARBA00023054"/>
    </source>
</evidence>
<dbReference type="Pfam" id="PF12777">
    <property type="entry name" value="MT"/>
    <property type="match status" value="1"/>
</dbReference>
<name>A0AAJ7TTJ5_PETMA</name>
<evidence type="ECO:0000256" key="14">
    <source>
        <dbReference type="ARBA" id="ARBA00054075"/>
    </source>
</evidence>
<evidence type="ECO:0000256" key="7">
    <source>
        <dbReference type="ARBA" id="ARBA00022840"/>
    </source>
</evidence>
<dbReference type="FunFam" id="3.20.180.20:FF:000001">
    <property type="entry name" value="Dynein axonemal heavy chain 5"/>
    <property type="match status" value="1"/>
</dbReference>
<dbReference type="PANTHER" id="PTHR22878">
    <property type="entry name" value="DYNEIN HEAVY CHAIN 6, AXONEMAL-LIKE-RELATED"/>
    <property type="match status" value="1"/>
</dbReference>
<dbReference type="FunFam" id="1.10.8.710:FF:000002">
    <property type="entry name" value="dynein heavy chain 17, axonemal"/>
    <property type="match status" value="1"/>
</dbReference>
<dbReference type="InterPro" id="IPR041658">
    <property type="entry name" value="AAA_lid_11"/>
</dbReference>
<dbReference type="Gene3D" id="1.10.8.720">
    <property type="entry name" value="Region D6 of dynein motor"/>
    <property type="match status" value="1"/>
</dbReference>
<dbReference type="FunFam" id="3.40.50.300:FF:002141">
    <property type="entry name" value="Dynein heavy chain"/>
    <property type="match status" value="1"/>
</dbReference>
<dbReference type="InterPro" id="IPR041228">
    <property type="entry name" value="Dynein_C"/>
</dbReference>
<evidence type="ECO:0000256" key="13">
    <source>
        <dbReference type="ARBA" id="ARBA00023273"/>
    </source>
</evidence>
<dbReference type="FunFam" id="1.10.8.720:FF:000005">
    <property type="entry name" value="Dynein axonemal heavy chain 10"/>
    <property type="match status" value="1"/>
</dbReference>
<evidence type="ECO:0000256" key="17">
    <source>
        <dbReference type="SAM" id="Coils"/>
    </source>
</evidence>
<dbReference type="Gene3D" id="3.20.180.20">
    <property type="entry name" value="Dynein heavy chain, N-terminal domain 2"/>
    <property type="match status" value="1"/>
</dbReference>
<dbReference type="FunFam" id="3.40.50.300:FF:000884">
    <property type="entry name" value="Dynein axonemal heavy chain 10"/>
    <property type="match status" value="1"/>
</dbReference>
<sequence>MCGGTELPEFNKLIYDYDFRIFGTPGSHHKVHVKTTDQQNLRLVFFKAFILTGDYLQEKRQTLNKVPQSFNDIKLILGTISSIMEESLTMELMLKDIQEKYHNLVLFDIELTQEEIEALANVQSLWENLIMDSKKTNYNLTPLKKHFMQITADDMSVFKQDLMQFIERFRCEGPVSFGPNFDKGLEVLVIFHNEADEYEKRKKELTNAEKLFDLQITACPELVNIQTEIKDLKEIYNIYSQLKATKQKWAQMLWRDLDMSNYEEGVDVLMKSLHSLPKMVREMSASLFLEAKINDFTSALALLAYLKAEALQERHWNKLMDMVGIRCDLDPDKFTLENVFSMELHKHNAKIPEIITTAAKEISIEKGIKEIEDTWKSMEFTLTQHMKGTEGRGHVLDATTEIVQMLDDQTMILQGMAGSRFIGPFLGAVQSCEKSLSLIREIIEMWLVVQSKWIYLESIFIGEDIRSQLPEKAKCFDSMDKMFRKIMLETLKDPLIKHCCLAPNRLSSLMNLCEGLENCQKSLNDYLDSKRNVFPRFFFISDDELLSILGSSNPCCVQEHMIKMYDNIASLSFCTDSHSETQVTGMLSAEGEVMNFRRPVLAEGYVEDWMTKVLYEMRSTNKFITKKAIFTYYEDKSRVDWMLPLQGMVVLAATQVWWTWEVEDMFCQIGKGQKLAMKSYSTKLHRQINELVSRSSQPLSSNNRKKYNTALIIDVHARDIVDILVRDSIVDVNEFAWESQLRFYWDCVPDELTVRQCTGTFGYGYEYMGLNGRLVITPLTDRVYLTLTQALTIFLGGAPAGPAGTGKTETTKDLAKALGLLCMVTNCGEGMDYKAIGKIFSGLAQCGAWGCFDEFNRIDASVLSVVSSQIQTIRNALINHLTKFQFEGSEISLDSKMGIFITMNLGYAGRTELPESIKTLFRPVMVVAPDLQLICEIMLFSEGFLMAKTLSKKMTTLYKLARDQLSKQSHYDFGLRTLKSVLIMAGDLKREEPYLSEDVVLMRALRDMNLPKLVFEDVPLFLGLISDLFPGLDCQRVSYPSFVKAVEETLQEKGYLVLPAQVDKVVQLYETMMTRHTSVVVGPTGGGKSVVINTLCQAQTRLGLVTRLYTLNPKAMSVIELYGVLDPGTQQWTDGILSSIFRNINKPTDRQERRYILFDGDVDALWVENMNSVMDDNKLLTLADGERIHLQPYCAMLLEVGDLDYSSPSTVSRCGVVYVDPKNLQHLPYWKKWLKKWHQKTQESLEVLYLKYVPLCMQMIVDGIVNGTQEVKPKTMVPQTDLNMVVQLCMMLDALVELAGEDSSMLECSFLEALFCSLGATLLEEDRIRFDKLVKKISGMRLVSEQGRVVGPDELPGQCPTLYDFHFDEQSKHWVSWANRVPQYMPRPEVRFGDILVPTVDTLRITWLLEQMVKIKRPALLVGESGTSKTVITRNFLKDLNKETTIVLKMTFSSCTTSMDVQRNLEANIEKITRDTFSPPLGKRLLMFIDDMNMPRVDEYGTQQPIALLKLLLEKGGMYNRGQGVNYKNVKNLDFLAAMGKAGGGRNQVDPRFMSLVSTFIVTFPKEESLHHIYTSILKCHTTTFSDEVQSMCEKITACTLKLYNNVIHNLPPTPSKFHYIFNLRDLSRVYSGLCLTTPERFTMKAQFVRVWRNECLRVFHDRLINKTDQALVQRSIQELITEHSPAELDYATRDPILFGDYNTAPGGAESRVYEDVKDYNTARVLLQEVLEDYNEKNMTAMNLVLFDYAVEHTTRIHRILRIDGGHGLLVGVGGSGKHSLTRLAAYTAGYEMFEIKLTRGYEEKHFREDLKMLYTKLGIDNKKIVFLFTDAHVAKESFLETVNNMLTCGVVPALFLDDERENIVNQIRDEATSVGFGLSKASIWQYFNEKSSSNLHIVLSMSPVGDTLRTRCRNFPGIVNNTGINWLFRWPIDALNEVAETFLGKNPMIPSNYTEALINHIVVVHKSVKSYTEKFKQELRRENYVTPKNFLDFIHNYIRLLQEKDISIKTQSRRLEVGLEKLQEASVQLVELNERLAFQRVIVAEKSTACKLLLEEIVASTVDVNEKRLLVEAKVQEIEDQNLMISNEKKEAEEALTAALPALDAARKALQELDKSDVTEIRSFVKPPKQVQTVCECILVMQAYRDISWKSARSMMSDTSFLRTLMEMDCDAITPSQVKTIRALMKLTAYEEMVAISRAGAGMLKFVEAVMGYCDVARDIKPKREKVAKLERNYHQSKRELGKIQQEFASLQALEATLMKKYEEAMIEKQQLQSETEIMERQLIAVDKLFAGFGSENIRWAAELDELQTRRLRLLGDCLICSAFLSYEATFSLNFRNAMLYEEWQSDILLRNIPLSQPFHLEALLSDDVEISRWRSEGLPSDEMSVQNGILTVQAHRTPLCIDPQQQALKWIKRKEEKNQMRVTSFNNPDFLNHLEFALKYGFPCLFEDVDEFIDPVVDNVITRNVQVQQGRQFIVLGDREVDFDPNFRLYLNTKLANPKYSPSVYSKTMVINYTVTMKGLEDQLLGVIVDFERKELEEQRERLVQETSSSKNLLKELENSLLRELITSTGNMLDNAQLVQTLDETKAKATEVSEKLALAEQTTVDIDILRNGYRPAAQRGAILFFGLSEMALINRMYQYSLSSFLRVFRYSLRHSIPDSNLGVRLQNIMDALTYRVYNYGCTGLFENHKLLFSFNMTLKIQQAGGQVPQRELDFFLKGNISQERSKRQKPFDWIPDQGWEDVVQLAEVSPEAFSNLPGDIETHEVDWKAWFDLDAPEQATIPCEHKNSLTAFQRLLHLRCFRVDRMIRAITDYITITMGEKYVQPPVVNMKNVFDQSSSASPIIFILSPGANPASDLKKLAEQLGFTRKHLRILAMGQGQEKVALKLLEHAAARGLWLMLQNCHLLVRWLRDLEEVLGKLHNPHPNLRVWLTTEPTPLFPIGILRKSLKVVTEPPSGLKLNLRATYFKVSHQALSDCPHPDFRHLVFTLAFFHAVVQERRKYGKIGWNVPYNFNRSDFQVCMEILNTYLTKAYQRVQGKIPWDNLKYLIGQVVYGGRVLDSFDQRILTTYLDEYLGDFVFDTYQPFHFFHNEHVDYKIPPIGPNDSYIDAIESMPLANTPEVFGLHPNAEIGYYTQAACDMWRYLVELQPQTGDTSVGENREDFIAQVSGDIEQRLPMRFDLGPIRKALGSDISPPTVVLLQELQRFNRLVICMGRSLNELQRALIGEVGMSSELDDLAQSLFNGEIPAIWRKLAPNTLKSLGNWMIHFKRRHDQYSSWISEGEPHVIWLSGLHIPESYLTALVQTTCHKNAWPLDRSTLYTQVTGYRRAEEITERRGQGYFVSGLYLEGADWDIERRCLVCSRPKVLVVELPIMEIIPTQLHLLKLQNTLRTPVYVTSMRRNAMGEGLVFEADLHTSQHTSHLILQGVCLTLNSS</sequence>
<dbReference type="FunFam" id="3.40.50.300:FF:000049">
    <property type="entry name" value="Dynein, axonemal, heavy chain 5"/>
    <property type="match status" value="1"/>
</dbReference>
<dbReference type="Pfam" id="PF17852">
    <property type="entry name" value="Dynein_AAA_lid"/>
    <property type="match status" value="1"/>
</dbReference>
<dbReference type="InterPro" id="IPR042219">
    <property type="entry name" value="AAA_lid_11_sf"/>
</dbReference>
<dbReference type="PANTHER" id="PTHR22878:SF63">
    <property type="entry name" value="DYNEIN AXONEMAL HEAVY CHAIN 10"/>
    <property type="match status" value="1"/>
</dbReference>
<comment type="subunit">
    <text evidence="15">The I1 inner arm complex (also known as the f dynein complex) is a two-headed isoform composed of two heavy chains (1-alpha and 1-beta), three intermediate chains and three light chains. I1 occupies a specific position proximal to the first radial spoke and repeats every 96 nm along the length of the axoneme.</text>
</comment>
<evidence type="ECO:0000256" key="2">
    <source>
        <dbReference type="ARBA" id="ARBA00008887"/>
    </source>
</evidence>
<dbReference type="Gene3D" id="1.10.8.710">
    <property type="match status" value="1"/>
</dbReference>
<comment type="similarity">
    <text evidence="2">Belongs to the dynein heavy chain family.</text>
</comment>
<evidence type="ECO:0000256" key="15">
    <source>
        <dbReference type="ARBA" id="ARBA00063032"/>
    </source>
</evidence>
<keyword evidence="13" id="KW-0966">Cell projection</keyword>
<evidence type="ECO:0000256" key="3">
    <source>
        <dbReference type="ARBA" id="ARBA00022490"/>
    </source>
</evidence>
<dbReference type="Pfam" id="PF12781">
    <property type="entry name" value="AAA_9"/>
    <property type="match status" value="1"/>
</dbReference>
<dbReference type="InterPro" id="IPR042228">
    <property type="entry name" value="Dynein_linker_3"/>
</dbReference>
<dbReference type="FunFam" id="3.40.50.300:FF:000153">
    <property type="entry name" value="Dynein axonemal heavy chain 1"/>
    <property type="match status" value="1"/>
</dbReference>
<dbReference type="GO" id="GO:0005874">
    <property type="term" value="C:microtubule"/>
    <property type="evidence" value="ECO:0007669"/>
    <property type="project" value="UniProtKB-KW"/>
</dbReference>
<gene>
    <name evidence="20" type="primary">LOC116950280</name>
</gene>
<dbReference type="Pfam" id="PF22597">
    <property type="entry name" value="DYN_lid"/>
    <property type="match status" value="1"/>
</dbReference>